<proteinExistence type="predicted"/>
<protein>
    <submittedName>
        <fullName evidence="2">Aste57867_1858 protein</fullName>
    </submittedName>
</protein>
<reference evidence="2 3" key="1">
    <citation type="submission" date="2019-03" db="EMBL/GenBank/DDBJ databases">
        <authorList>
            <person name="Gaulin E."/>
            <person name="Dumas B."/>
        </authorList>
    </citation>
    <scope>NUCLEOTIDE SEQUENCE [LARGE SCALE GENOMIC DNA]</scope>
    <source>
        <strain evidence="2">CBS 568.67</strain>
    </source>
</reference>
<accession>A0A485K8T7</accession>
<sequence>MSLWERMTTIEHIELLKSASDNQDLRAAVTSHALFIGQMESLMRKKQRLIPAAMEPWEAFVLPRDASVRVRAMHLILDREYNRTQSVAVLKPQLCGDIHFEVVERVTLAASHRAVSASAWRVVSGDGASTDASFEQSFETIDARTMYIHATNRGQSPTREVVIARSVLGDPMWPTHNGDLIEDVTSWTEITSIPGHEDAACAPQETNEIDDVTALLQLASMAQHPDVHRSISPHAMAQHLASPAAPRIVALGNLHNFLARSKMIEEPFKRAINNAV</sequence>
<reference evidence="1" key="2">
    <citation type="submission" date="2019-06" db="EMBL/GenBank/DDBJ databases">
        <title>Genomics analysis of Aphanomyces spp. identifies a new class of oomycete effector associated with host adaptation.</title>
        <authorList>
            <person name="Gaulin E."/>
        </authorList>
    </citation>
    <scope>NUCLEOTIDE SEQUENCE</scope>
    <source>
        <strain evidence="1">CBS 578.67</strain>
    </source>
</reference>
<name>A0A485K8T7_9STRA</name>
<gene>
    <name evidence="2" type="primary">Aste57867_1858</name>
    <name evidence="1" type="ORF">As57867_001856</name>
    <name evidence="2" type="ORF">ASTE57867_1858</name>
</gene>
<keyword evidence="3" id="KW-1185">Reference proteome</keyword>
<dbReference type="Proteomes" id="UP000332933">
    <property type="component" value="Unassembled WGS sequence"/>
</dbReference>
<dbReference type="EMBL" id="VJMH01000173">
    <property type="protein sequence ID" value="KAF0718176.1"/>
    <property type="molecule type" value="Genomic_DNA"/>
</dbReference>
<evidence type="ECO:0000313" key="2">
    <source>
        <dbReference type="EMBL" id="VFT79065.1"/>
    </source>
</evidence>
<organism evidence="2 3">
    <name type="scientific">Aphanomyces stellatus</name>
    <dbReference type="NCBI Taxonomy" id="120398"/>
    <lineage>
        <taxon>Eukaryota</taxon>
        <taxon>Sar</taxon>
        <taxon>Stramenopiles</taxon>
        <taxon>Oomycota</taxon>
        <taxon>Saprolegniomycetes</taxon>
        <taxon>Saprolegniales</taxon>
        <taxon>Verrucalvaceae</taxon>
        <taxon>Aphanomyces</taxon>
    </lineage>
</organism>
<evidence type="ECO:0000313" key="3">
    <source>
        <dbReference type="Proteomes" id="UP000332933"/>
    </source>
</evidence>
<dbReference type="EMBL" id="CAADRA010000173">
    <property type="protein sequence ID" value="VFT79065.1"/>
    <property type="molecule type" value="Genomic_DNA"/>
</dbReference>
<evidence type="ECO:0000313" key="1">
    <source>
        <dbReference type="EMBL" id="KAF0718176.1"/>
    </source>
</evidence>
<dbReference type="AlphaFoldDB" id="A0A485K8T7"/>